<keyword evidence="2" id="KW-1003">Cell membrane</keyword>
<dbReference type="GO" id="GO:0008528">
    <property type="term" value="F:G protein-coupled peptide receptor activity"/>
    <property type="evidence" value="ECO:0007669"/>
    <property type="project" value="TreeGrafter"/>
</dbReference>
<accession>A0A137P1X8</accession>
<feature type="domain" description="G-protein coupled receptors family 1 profile" evidence="10">
    <location>
        <begin position="33"/>
        <end position="282"/>
    </location>
</feature>
<feature type="transmembrane region" description="Helical" evidence="9">
    <location>
        <begin position="129"/>
        <end position="151"/>
    </location>
</feature>
<dbReference type="PROSITE" id="PS00237">
    <property type="entry name" value="G_PROTEIN_RECEP_F1_1"/>
    <property type="match status" value="1"/>
</dbReference>
<keyword evidence="6 9" id="KW-0472">Membrane</keyword>
<feature type="transmembrane region" description="Helical" evidence="9">
    <location>
        <begin position="17"/>
        <end position="41"/>
    </location>
</feature>
<evidence type="ECO:0000256" key="8">
    <source>
        <dbReference type="ARBA" id="ARBA00023224"/>
    </source>
</evidence>
<dbReference type="CDD" id="cd00637">
    <property type="entry name" value="7tm_classA_rhodopsin-like"/>
    <property type="match status" value="1"/>
</dbReference>
<dbReference type="InterPro" id="IPR017452">
    <property type="entry name" value="GPCR_Rhodpsn_7TM"/>
</dbReference>
<keyword evidence="3 9" id="KW-0812">Transmembrane</keyword>
<keyword evidence="4 9" id="KW-1133">Transmembrane helix</keyword>
<evidence type="ECO:0000313" key="12">
    <source>
        <dbReference type="Proteomes" id="UP000070444"/>
    </source>
</evidence>
<dbReference type="SUPFAM" id="SSF81321">
    <property type="entry name" value="Family A G protein-coupled receptor-like"/>
    <property type="match status" value="1"/>
</dbReference>
<sequence length="303" mass="34878">MGRLVSEDYDNIWPSPWVLPIFSIVMSFVCILLGYTILYTVYKHFRKNSHIDIKLAVCLTIMDMLTGLGWLIAGIANLPPLNLYSKYHNWCVSVEITGNTTMVASMNIIAVIALERCLLIVYNIKLKDWVYWLMVIACISMASINTIMVVITDSIKLMASGVFCHYDEETYYGLIAHIFMFSFSTVAIAVLFVSYVKIVLFRYKHSQIQQLQLGLDPEKVKKETKRTAIKLITILCFNLGTITPYCVVQLMGLFNQKYFSPQVAFFVVPWTCMDIIWNSCLFLCMQEDIYVKWKETIGFKSKD</sequence>
<organism evidence="11 12">
    <name type="scientific">Conidiobolus coronatus (strain ATCC 28846 / CBS 209.66 / NRRL 28638)</name>
    <name type="common">Delacroixia coronata</name>
    <dbReference type="NCBI Taxonomy" id="796925"/>
    <lineage>
        <taxon>Eukaryota</taxon>
        <taxon>Fungi</taxon>
        <taxon>Fungi incertae sedis</taxon>
        <taxon>Zoopagomycota</taxon>
        <taxon>Entomophthoromycotina</taxon>
        <taxon>Entomophthoromycetes</taxon>
        <taxon>Entomophthorales</taxon>
        <taxon>Ancylistaceae</taxon>
        <taxon>Conidiobolus</taxon>
    </lineage>
</organism>
<name>A0A137P1X8_CONC2</name>
<evidence type="ECO:0000256" key="7">
    <source>
        <dbReference type="ARBA" id="ARBA00023170"/>
    </source>
</evidence>
<evidence type="ECO:0000256" key="4">
    <source>
        <dbReference type="ARBA" id="ARBA00022989"/>
    </source>
</evidence>
<dbReference type="EMBL" id="KQ964549">
    <property type="protein sequence ID" value="KXN69070.1"/>
    <property type="molecule type" value="Genomic_DNA"/>
</dbReference>
<feature type="transmembrane region" description="Helical" evidence="9">
    <location>
        <begin position="231"/>
        <end position="251"/>
    </location>
</feature>
<feature type="transmembrane region" description="Helical" evidence="9">
    <location>
        <begin position="171"/>
        <end position="196"/>
    </location>
</feature>
<keyword evidence="12" id="KW-1185">Reference proteome</keyword>
<feature type="transmembrane region" description="Helical" evidence="9">
    <location>
        <begin position="96"/>
        <end position="122"/>
    </location>
</feature>
<evidence type="ECO:0000256" key="5">
    <source>
        <dbReference type="ARBA" id="ARBA00023040"/>
    </source>
</evidence>
<evidence type="ECO:0000256" key="9">
    <source>
        <dbReference type="SAM" id="Phobius"/>
    </source>
</evidence>
<keyword evidence="7" id="KW-0675">Receptor</keyword>
<gene>
    <name evidence="11" type="ORF">CONCODRAFT_8555</name>
</gene>
<comment type="subcellular location">
    <subcellularLocation>
        <location evidence="1">Cell membrane</location>
        <topology evidence="1">Multi-pass membrane protein</topology>
    </subcellularLocation>
</comment>
<evidence type="ECO:0000256" key="1">
    <source>
        <dbReference type="ARBA" id="ARBA00004651"/>
    </source>
</evidence>
<evidence type="ECO:0000259" key="10">
    <source>
        <dbReference type="PROSITE" id="PS50262"/>
    </source>
</evidence>
<feature type="transmembrane region" description="Helical" evidence="9">
    <location>
        <begin position="53"/>
        <end position="76"/>
    </location>
</feature>
<dbReference type="Proteomes" id="UP000070444">
    <property type="component" value="Unassembled WGS sequence"/>
</dbReference>
<dbReference type="Gene3D" id="1.20.1070.10">
    <property type="entry name" value="Rhodopsin 7-helix transmembrane proteins"/>
    <property type="match status" value="1"/>
</dbReference>
<dbReference type="PANTHER" id="PTHR24230">
    <property type="entry name" value="G-PROTEIN COUPLED RECEPTOR"/>
    <property type="match status" value="1"/>
</dbReference>
<dbReference type="AlphaFoldDB" id="A0A137P1X8"/>
<feature type="transmembrane region" description="Helical" evidence="9">
    <location>
        <begin position="263"/>
        <end position="284"/>
    </location>
</feature>
<evidence type="ECO:0000256" key="3">
    <source>
        <dbReference type="ARBA" id="ARBA00022692"/>
    </source>
</evidence>
<keyword evidence="5" id="KW-0297">G-protein coupled receptor</keyword>
<protein>
    <recommendedName>
        <fullName evidence="10">G-protein coupled receptors family 1 profile domain-containing protein</fullName>
    </recommendedName>
</protein>
<reference evidence="11 12" key="1">
    <citation type="journal article" date="2015" name="Genome Biol. Evol.">
        <title>Phylogenomic analyses indicate that early fungi evolved digesting cell walls of algal ancestors of land plants.</title>
        <authorList>
            <person name="Chang Y."/>
            <person name="Wang S."/>
            <person name="Sekimoto S."/>
            <person name="Aerts A.L."/>
            <person name="Choi C."/>
            <person name="Clum A."/>
            <person name="LaButti K.M."/>
            <person name="Lindquist E.A."/>
            <person name="Yee Ngan C."/>
            <person name="Ohm R.A."/>
            <person name="Salamov A.A."/>
            <person name="Grigoriev I.V."/>
            <person name="Spatafora J.W."/>
            <person name="Berbee M.L."/>
        </authorList>
    </citation>
    <scope>NUCLEOTIDE SEQUENCE [LARGE SCALE GENOMIC DNA]</scope>
    <source>
        <strain evidence="11 12">NRRL 28638</strain>
    </source>
</reference>
<dbReference type="GO" id="GO:0005886">
    <property type="term" value="C:plasma membrane"/>
    <property type="evidence" value="ECO:0007669"/>
    <property type="project" value="UniProtKB-SubCell"/>
</dbReference>
<evidence type="ECO:0000256" key="2">
    <source>
        <dbReference type="ARBA" id="ARBA00022475"/>
    </source>
</evidence>
<evidence type="ECO:0000256" key="6">
    <source>
        <dbReference type="ARBA" id="ARBA00023136"/>
    </source>
</evidence>
<proteinExistence type="predicted"/>
<dbReference type="PROSITE" id="PS50262">
    <property type="entry name" value="G_PROTEIN_RECEP_F1_2"/>
    <property type="match status" value="1"/>
</dbReference>
<dbReference type="InterPro" id="IPR000276">
    <property type="entry name" value="GPCR_Rhodpsn"/>
</dbReference>
<evidence type="ECO:0000313" key="11">
    <source>
        <dbReference type="EMBL" id="KXN69070.1"/>
    </source>
</evidence>
<keyword evidence="8" id="KW-0807">Transducer</keyword>